<gene>
    <name evidence="1" type="ORF">DesyoDRAFT_4699</name>
</gene>
<dbReference type="AlphaFoldDB" id="H5XYU5"/>
<dbReference type="EMBL" id="CM001441">
    <property type="protein sequence ID" value="EHQ91651.1"/>
    <property type="molecule type" value="Genomic_DNA"/>
</dbReference>
<sequence length="51" mass="6086">MMNRVEILRLQREKVLANILTDNANRAKWLTELMDIDDEIEEMAKEKLKVN</sequence>
<evidence type="ECO:0000313" key="1">
    <source>
        <dbReference type="EMBL" id="EHQ91651.1"/>
    </source>
</evidence>
<accession>H5XYU5</accession>
<dbReference type="RefSeq" id="WP_007786669.1">
    <property type="nucleotide sequence ID" value="NZ_CM001441.1"/>
</dbReference>
<dbReference type="HOGENOM" id="CLU_209636_1_0_9"/>
<name>H5XYU5_9FIRM</name>
<organism evidence="1 2">
    <name type="scientific">Desulfosporosinus youngiae DSM 17734</name>
    <dbReference type="NCBI Taxonomy" id="768710"/>
    <lineage>
        <taxon>Bacteria</taxon>
        <taxon>Bacillati</taxon>
        <taxon>Bacillota</taxon>
        <taxon>Clostridia</taxon>
        <taxon>Eubacteriales</taxon>
        <taxon>Desulfitobacteriaceae</taxon>
        <taxon>Desulfosporosinus</taxon>
    </lineage>
</organism>
<protein>
    <submittedName>
        <fullName evidence="1">Uncharacterized protein</fullName>
    </submittedName>
</protein>
<evidence type="ECO:0000313" key="2">
    <source>
        <dbReference type="Proteomes" id="UP000005104"/>
    </source>
</evidence>
<dbReference type="Proteomes" id="UP000005104">
    <property type="component" value="Chromosome"/>
</dbReference>
<keyword evidence="2" id="KW-1185">Reference proteome</keyword>
<reference evidence="1 2" key="1">
    <citation type="submission" date="2011-11" db="EMBL/GenBank/DDBJ databases">
        <title>The Noncontiguous Finished genome of Desulfosporosinus youngiae DSM 17734.</title>
        <authorList>
            <consortium name="US DOE Joint Genome Institute (JGI-PGF)"/>
            <person name="Lucas S."/>
            <person name="Han J."/>
            <person name="Lapidus A."/>
            <person name="Cheng J.-F."/>
            <person name="Goodwin L."/>
            <person name="Pitluck S."/>
            <person name="Peters L."/>
            <person name="Ovchinnikova G."/>
            <person name="Lu M."/>
            <person name="Land M.L."/>
            <person name="Hauser L."/>
            <person name="Pester M."/>
            <person name="Spring S."/>
            <person name="Ollivier B."/>
            <person name="Rattei T."/>
            <person name="Klenk H.-P."/>
            <person name="Wagner M."/>
            <person name="Loy A."/>
            <person name="Woyke T.J."/>
        </authorList>
    </citation>
    <scope>NUCLEOTIDE SEQUENCE [LARGE SCALE GENOMIC DNA]</scope>
    <source>
        <strain evidence="1 2">DSM 17734</strain>
    </source>
</reference>
<proteinExistence type="predicted"/>
<dbReference type="STRING" id="768710.DesyoDRAFT_4699"/>